<dbReference type="Gene3D" id="1.10.10.10">
    <property type="entry name" value="Winged helix-like DNA-binding domain superfamily/Winged helix DNA-binding domain"/>
    <property type="match status" value="1"/>
</dbReference>
<evidence type="ECO:0000313" key="1">
    <source>
        <dbReference type="EMBL" id="MDA3730978.1"/>
    </source>
</evidence>
<dbReference type="InterPro" id="IPR036388">
    <property type="entry name" value="WH-like_DNA-bd_sf"/>
</dbReference>
<comment type="caution">
    <text evidence="1">The sequence shown here is derived from an EMBL/GenBank/DDBJ whole genome shotgun (WGS) entry which is preliminary data.</text>
</comment>
<organism evidence="1 2">
    <name type="scientific">Holtiella tumoricola</name>
    <dbReference type="NCBI Taxonomy" id="3018743"/>
    <lineage>
        <taxon>Bacteria</taxon>
        <taxon>Bacillati</taxon>
        <taxon>Bacillota</taxon>
        <taxon>Clostridia</taxon>
        <taxon>Lachnospirales</taxon>
        <taxon>Cellulosilyticaceae</taxon>
        <taxon>Holtiella</taxon>
    </lineage>
</organism>
<gene>
    <name evidence="1" type="ORF">PBV87_05630</name>
</gene>
<keyword evidence="2" id="KW-1185">Reference proteome</keyword>
<name>A0AA42DLQ0_9FIRM</name>
<proteinExistence type="predicted"/>
<dbReference type="AlphaFoldDB" id="A0AA42DLQ0"/>
<accession>A0AA42DLQ0</accession>
<dbReference type="Proteomes" id="UP001169242">
    <property type="component" value="Unassembled WGS sequence"/>
</dbReference>
<protein>
    <submittedName>
        <fullName evidence="1">PadR family transcriptional regulator</fullName>
    </submittedName>
</protein>
<dbReference type="SUPFAM" id="SSF46785">
    <property type="entry name" value="Winged helix' DNA-binding domain"/>
    <property type="match status" value="1"/>
</dbReference>
<reference evidence="1" key="1">
    <citation type="journal article" date="2023" name="Int. J. Syst. Evol. Microbiol.">
        <title>&lt;i&gt;Holtiella tumoricola&lt;/i&gt; gen. nov. sp. nov., isolated from a human clinical sample.</title>
        <authorList>
            <person name="Allen-Vercoe E."/>
            <person name="Daigneault M.C."/>
            <person name="Vancuren S.J."/>
            <person name="Cochrane K."/>
            <person name="O'Neal L.L."/>
            <person name="Sankaranarayanan K."/>
            <person name="Lawson P.A."/>
        </authorList>
    </citation>
    <scope>NUCLEOTIDE SEQUENCE</scope>
    <source>
        <strain evidence="1">CC70A</strain>
    </source>
</reference>
<dbReference type="EMBL" id="JAQIFT010000021">
    <property type="protein sequence ID" value="MDA3730978.1"/>
    <property type="molecule type" value="Genomic_DNA"/>
</dbReference>
<sequence>MENIILSLLLIKSMTVYEIKMFIGQNLTTVCSDSLGSIQTAIKKLLSKECVEVREYIENNLLKKEYSITDKGTQQFREWIEVPMNLEKVKNMEEGKFFFLGMVPKEVRIQSLEGYIQSLVKEKEKLCTIQAYVEENKAHGIEVNVERIKEDEQLTHHLLMTSKQDSLHQAVQNIYDYQMYSLEYGLARLEQDIVFYERILQKEKEN</sequence>
<dbReference type="RefSeq" id="WP_271011451.1">
    <property type="nucleotide sequence ID" value="NZ_JAQIFT010000021.1"/>
</dbReference>
<evidence type="ECO:0000313" key="2">
    <source>
        <dbReference type="Proteomes" id="UP001169242"/>
    </source>
</evidence>
<dbReference type="InterPro" id="IPR036390">
    <property type="entry name" value="WH_DNA-bd_sf"/>
</dbReference>